<dbReference type="InterPro" id="IPR013216">
    <property type="entry name" value="Methyltransf_11"/>
</dbReference>
<dbReference type="EMBL" id="JACHDP010000001">
    <property type="protein sequence ID" value="MBB5475770.1"/>
    <property type="molecule type" value="Genomic_DNA"/>
</dbReference>
<dbReference type="Gene3D" id="3.40.50.150">
    <property type="entry name" value="Vaccinia Virus protein VP39"/>
    <property type="match status" value="1"/>
</dbReference>
<keyword evidence="3" id="KW-1185">Reference proteome</keyword>
<sequence>MSSLLAFLDAIESEPAAVELRARSYELLGDLTGRTVVDAGCGSGRAVAELAERGAHAVGVDLDPEMIAVARERWPAGEFHVGDAAELPLETGSATYYRADKVLHALDDPARAVAEARRVLAPGGRAVLLGQDWDMIAIDSDEPEATRRLVHAKADSLPSPRIARRYRNLLLDAGFTDPIVEVHTAVLIGDTALDLLKRITDDETWLAEQADRARANRILVVVPMFLVAAQTQPPPPTPTPTSPK</sequence>
<protein>
    <submittedName>
        <fullName evidence="2">SAM-dependent methyltransferase</fullName>
    </submittedName>
</protein>
<dbReference type="InterPro" id="IPR029063">
    <property type="entry name" value="SAM-dependent_MTases_sf"/>
</dbReference>
<dbReference type="GO" id="GO:0032259">
    <property type="term" value="P:methylation"/>
    <property type="evidence" value="ECO:0007669"/>
    <property type="project" value="UniProtKB-KW"/>
</dbReference>
<organism evidence="2 3">
    <name type="scientific">Micromonospora parathelypteridis</name>
    <dbReference type="NCBI Taxonomy" id="1839617"/>
    <lineage>
        <taxon>Bacteria</taxon>
        <taxon>Bacillati</taxon>
        <taxon>Actinomycetota</taxon>
        <taxon>Actinomycetes</taxon>
        <taxon>Micromonosporales</taxon>
        <taxon>Micromonosporaceae</taxon>
        <taxon>Micromonospora</taxon>
    </lineage>
</organism>
<keyword evidence="2" id="KW-0808">Transferase</keyword>
<dbReference type="Pfam" id="PF08241">
    <property type="entry name" value="Methyltransf_11"/>
    <property type="match status" value="1"/>
</dbReference>
<reference evidence="2 3" key="1">
    <citation type="submission" date="2020-08" db="EMBL/GenBank/DDBJ databases">
        <title>Sequencing the genomes of 1000 actinobacteria strains.</title>
        <authorList>
            <person name="Klenk H.-P."/>
        </authorList>
    </citation>
    <scope>NUCLEOTIDE SEQUENCE [LARGE SCALE GENOMIC DNA]</scope>
    <source>
        <strain evidence="2 3">DSM 103125</strain>
    </source>
</reference>
<comment type="caution">
    <text evidence="2">The sequence shown here is derived from an EMBL/GenBank/DDBJ whole genome shotgun (WGS) entry which is preliminary data.</text>
</comment>
<feature type="domain" description="Methyltransferase type 11" evidence="1">
    <location>
        <begin position="37"/>
        <end position="127"/>
    </location>
</feature>
<dbReference type="PANTHER" id="PTHR43591:SF24">
    <property type="entry name" value="2-METHOXY-6-POLYPRENYL-1,4-BENZOQUINOL METHYLASE, MITOCHONDRIAL"/>
    <property type="match status" value="1"/>
</dbReference>
<dbReference type="AlphaFoldDB" id="A0A840VT69"/>
<evidence type="ECO:0000259" key="1">
    <source>
        <dbReference type="Pfam" id="PF08241"/>
    </source>
</evidence>
<dbReference type="RefSeq" id="WP_184175688.1">
    <property type="nucleotide sequence ID" value="NZ_BMNF01000006.1"/>
</dbReference>
<evidence type="ECO:0000313" key="3">
    <source>
        <dbReference type="Proteomes" id="UP000586947"/>
    </source>
</evidence>
<dbReference type="SUPFAM" id="SSF53335">
    <property type="entry name" value="S-adenosyl-L-methionine-dependent methyltransferases"/>
    <property type="match status" value="1"/>
</dbReference>
<accession>A0A840VT69</accession>
<name>A0A840VT69_9ACTN</name>
<dbReference type="PANTHER" id="PTHR43591">
    <property type="entry name" value="METHYLTRANSFERASE"/>
    <property type="match status" value="1"/>
</dbReference>
<dbReference type="CDD" id="cd02440">
    <property type="entry name" value="AdoMet_MTases"/>
    <property type="match status" value="1"/>
</dbReference>
<gene>
    <name evidence="2" type="ORF">HNR20_000275</name>
</gene>
<keyword evidence="2" id="KW-0489">Methyltransferase</keyword>
<proteinExistence type="predicted"/>
<evidence type="ECO:0000313" key="2">
    <source>
        <dbReference type="EMBL" id="MBB5475770.1"/>
    </source>
</evidence>
<dbReference type="Proteomes" id="UP000586947">
    <property type="component" value="Unassembled WGS sequence"/>
</dbReference>
<dbReference type="GO" id="GO:0008757">
    <property type="term" value="F:S-adenosylmethionine-dependent methyltransferase activity"/>
    <property type="evidence" value="ECO:0007669"/>
    <property type="project" value="InterPro"/>
</dbReference>